<dbReference type="GO" id="GO:0005739">
    <property type="term" value="C:mitochondrion"/>
    <property type="evidence" value="ECO:0007669"/>
    <property type="project" value="TreeGrafter"/>
</dbReference>
<protein>
    <submittedName>
        <fullName evidence="1">Delta-1-pyrroline-5-carboxylate synthase</fullName>
    </submittedName>
</protein>
<dbReference type="SUPFAM" id="SSF53720">
    <property type="entry name" value="ALDH-like"/>
    <property type="match status" value="1"/>
</dbReference>
<accession>A0A0K8U7Q4</accession>
<evidence type="ECO:0000313" key="1">
    <source>
        <dbReference type="EMBL" id="JAI22618.1"/>
    </source>
</evidence>
<dbReference type="OrthoDB" id="1934954at2759"/>
<gene>
    <name evidence="1" type="primary">Aldh18a1_0</name>
    <name evidence="1" type="ORF">c1_g1_i11</name>
</gene>
<name>A0A0K8U7Q4_BACLA</name>
<dbReference type="InterPro" id="IPR036393">
    <property type="entry name" value="AceGlu_kinase-like_sf"/>
</dbReference>
<reference evidence="1" key="1">
    <citation type="submission" date="2015-06" db="EMBL/GenBank/DDBJ databases">
        <authorList>
            <person name="Hoefler B.C."/>
            <person name="Straight P.D."/>
        </authorList>
    </citation>
    <scope>NUCLEOTIDE SEQUENCE</scope>
</reference>
<dbReference type="AlphaFoldDB" id="A0A0K8U7Q4"/>
<dbReference type="PANTHER" id="PTHR11063">
    <property type="entry name" value="GLUTAMATE SEMIALDEHYDE DEHYDROGENASE"/>
    <property type="match status" value="1"/>
</dbReference>
<proteinExistence type="predicted"/>
<dbReference type="SUPFAM" id="SSF53633">
    <property type="entry name" value="Carbamate kinase-like"/>
    <property type="match status" value="1"/>
</dbReference>
<organism evidence="1">
    <name type="scientific">Bactrocera latifrons</name>
    <name type="common">Malaysian fruit fly</name>
    <name type="synonym">Chaetodacus latifrons</name>
    <dbReference type="NCBI Taxonomy" id="174628"/>
    <lineage>
        <taxon>Eukaryota</taxon>
        <taxon>Metazoa</taxon>
        <taxon>Ecdysozoa</taxon>
        <taxon>Arthropoda</taxon>
        <taxon>Hexapoda</taxon>
        <taxon>Insecta</taxon>
        <taxon>Pterygota</taxon>
        <taxon>Neoptera</taxon>
        <taxon>Endopterygota</taxon>
        <taxon>Diptera</taxon>
        <taxon>Brachycera</taxon>
        <taxon>Muscomorpha</taxon>
        <taxon>Tephritoidea</taxon>
        <taxon>Tephritidae</taxon>
        <taxon>Bactrocera</taxon>
        <taxon>Bactrocera</taxon>
    </lineage>
</organism>
<dbReference type="InterPro" id="IPR016162">
    <property type="entry name" value="Ald_DH_N"/>
</dbReference>
<dbReference type="Gene3D" id="3.40.1160.10">
    <property type="entry name" value="Acetylglutamate kinase-like"/>
    <property type="match status" value="1"/>
</dbReference>
<dbReference type="InterPro" id="IPR016161">
    <property type="entry name" value="Ald_DH/histidinol_DH"/>
</dbReference>
<dbReference type="GO" id="GO:0004350">
    <property type="term" value="F:glutamate-5-semialdehyde dehydrogenase activity"/>
    <property type="evidence" value="ECO:0007669"/>
    <property type="project" value="TreeGrafter"/>
</dbReference>
<dbReference type="EMBL" id="GDHF01029696">
    <property type="protein sequence ID" value="JAI22618.1"/>
    <property type="molecule type" value="Transcribed_RNA"/>
</dbReference>
<sequence>MDSKVKAATWALDRGVSVVICNGMQEKAIKTIIAGRKVGTFFTESTEGFSTPVDVLAENARIGSRQMQALSPEQRANAVNHLADLLVSREEFILQANAKDLAEAKRHGLAKPLLSRLSLNSAKLKNLSVGLKQIAESSLQVSN</sequence>
<dbReference type="PANTHER" id="PTHR11063:SF8">
    <property type="entry name" value="DELTA-1-PYRROLINE-5-CARBOXYLATE SYNTHASE"/>
    <property type="match status" value="1"/>
</dbReference>
<dbReference type="Gene3D" id="3.40.605.10">
    <property type="entry name" value="Aldehyde Dehydrogenase, Chain A, domain 1"/>
    <property type="match status" value="1"/>
</dbReference>